<sequence length="315" mass="36352">MSQTGYAPKHPLSETKIIEEEVVSLITNLDTEKSDEEFDLNETLFFPTTWTTKGSLTCTFWELPNWLQDNNDIIRGYRRPTFSYLKCIQSLFYLHNESVNIWSHFVGAILFAVLSLATYFYLMDYNTLKQSDYIAFYCFMAGAMICLGLSSSFHTMCCHSEKVCANWNRCDYVGIVALIIATISVAVALRFRRPEFRWFRTGLFFALGGSSVIPIIHATLLYGFHLSYEVISLKWLAITGLLYIFGAFLYGTRIPERLFPGKFDIWGSSHQFFHFFVVAAAVVHYYGVLHSMLYWHKANNQCTLSIEEMQQNLNN</sequence>
<name>A0A9W4SL85_9GLOM</name>
<keyword evidence="4 7" id="KW-1133">Transmembrane helix</keyword>
<keyword evidence="6" id="KW-0479">Metal-binding</keyword>
<proteinExistence type="inferred from homology"/>
<dbReference type="OrthoDB" id="529367at2759"/>
<comment type="caution">
    <text evidence="8">The sequence shown here is derived from an EMBL/GenBank/DDBJ whole genome shotgun (WGS) entry which is preliminary data.</text>
</comment>
<dbReference type="GO" id="GO:0046872">
    <property type="term" value="F:metal ion binding"/>
    <property type="evidence" value="ECO:0007669"/>
    <property type="project" value="UniProtKB-KW"/>
</dbReference>
<feature type="transmembrane region" description="Helical" evidence="7">
    <location>
        <begin position="172"/>
        <end position="191"/>
    </location>
</feature>
<feature type="binding site" evidence="6">
    <location>
        <position position="270"/>
    </location>
    <ligand>
        <name>Zn(2+)</name>
        <dbReference type="ChEBI" id="CHEBI:29105"/>
    </ligand>
</feature>
<dbReference type="PANTHER" id="PTHR20855">
    <property type="entry name" value="ADIPOR/PROGESTIN RECEPTOR-RELATED"/>
    <property type="match status" value="1"/>
</dbReference>
<evidence type="ECO:0000256" key="7">
    <source>
        <dbReference type="SAM" id="Phobius"/>
    </source>
</evidence>
<evidence type="ECO:0000313" key="9">
    <source>
        <dbReference type="Proteomes" id="UP001153678"/>
    </source>
</evidence>
<feature type="binding site" evidence="6">
    <location>
        <position position="274"/>
    </location>
    <ligand>
        <name>Zn(2+)</name>
        <dbReference type="ChEBI" id="CHEBI:29105"/>
    </ligand>
</feature>
<dbReference type="GO" id="GO:0006882">
    <property type="term" value="P:intracellular zinc ion homeostasis"/>
    <property type="evidence" value="ECO:0007669"/>
    <property type="project" value="TreeGrafter"/>
</dbReference>
<feature type="binding site" evidence="6">
    <location>
        <position position="154"/>
    </location>
    <ligand>
        <name>Zn(2+)</name>
        <dbReference type="ChEBI" id="CHEBI:29105"/>
    </ligand>
</feature>
<dbReference type="InterPro" id="IPR004254">
    <property type="entry name" value="AdipoR/HlyIII-related"/>
</dbReference>
<evidence type="ECO:0000256" key="3">
    <source>
        <dbReference type="ARBA" id="ARBA00022692"/>
    </source>
</evidence>
<evidence type="ECO:0000256" key="6">
    <source>
        <dbReference type="PIRSR" id="PIRSR604254-1"/>
    </source>
</evidence>
<keyword evidence="6" id="KW-0862">Zinc</keyword>
<dbReference type="AlphaFoldDB" id="A0A9W4SL85"/>
<keyword evidence="5 7" id="KW-0472">Membrane</keyword>
<dbReference type="PANTHER" id="PTHR20855:SF52">
    <property type="entry name" value="ADIPONECTIN RECEPTOR PROTEIN"/>
    <property type="match status" value="1"/>
</dbReference>
<protein>
    <submittedName>
        <fullName evidence="8">386_t:CDS:1</fullName>
    </submittedName>
</protein>
<feature type="transmembrane region" description="Helical" evidence="7">
    <location>
        <begin position="101"/>
        <end position="122"/>
    </location>
</feature>
<gene>
    <name evidence="8" type="ORF">FWILDA_LOCUS5971</name>
</gene>
<feature type="transmembrane region" description="Helical" evidence="7">
    <location>
        <begin position="272"/>
        <end position="295"/>
    </location>
</feature>
<feature type="transmembrane region" description="Helical" evidence="7">
    <location>
        <begin position="134"/>
        <end position="152"/>
    </location>
</feature>
<comment type="subcellular location">
    <subcellularLocation>
        <location evidence="1">Membrane</location>
        <topology evidence="1">Multi-pass membrane protein</topology>
    </subcellularLocation>
</comment>
<evidence type="ECO:0000256" key="5">
    <source>
        <dbReference type="ARBA" id="ARBA00023136"/>
    </source>
</evidence>
<evidence type="ECO:0000256" key="4">
    <source>
        <dbReference type="ARBA" id="ARBA00022989"/>
    </source>
</evidence>
<accession>A0A9W4SL85</accession>
<organism evidence="8 9">
    <name type="scientific">Funneliformis geosporum</name>
    <dbReference type="NCBI Taxonomy" id="1117311"/>
    <lineage>
        <taxon>Eukaryota</taxon>
        <taxon>Fungi</taxon>
        <taxon>Fungi incertae sedis</taxon>
        <taxon>Mucoromycota</taxon>
        <taxon>Glomeromycotina</taxon>
        <taxon>Glomeromycetes</taxon>
        <taxon>Glomerales</taxon>
        <taxon>Glomeraceae</taxon>
        <taxon>Funneliformis</taxon>
    </lineage>
</organism>
<evidence type="ECO:0000313" key="8">
    <source>
        <dbReference type="EMBL" id="CAI2173209.1"/>
    </source>
</evidence>
<comment type="similarity">
    <text evidence="2">Belongs to the ADIPOR family.</text>
</comment>
<dbReference type="Proteomes" id="UP001153678">
    <property type="component" value="Unassembled WGS sequence"/>
</dbReference>
<dbReference type="Pfam" id="PF03006">
    <property type="entry name" value="HlyIII"/>
    <property type="match status" value="1"/>
</dbReference>
<dbReference type="GO" id="GO:0016020">
    <property type="term" value="C:membrane"/>
    <property type="evidence" value="ECO:0007669"/>
    <property type="project" value="UniProtKB-SubCell"/>
</dbReference>
<feature type="transmembrane region" description="Helical" evidence="7">
    <location>
        <begin position="230"/>
        <end position="251"/>
    </location>
</feature>
<dbReference type="GO" id="GO:0038023">
    <property type="term" value="F:signaling receptor activity"/>
    <property type="evidence" value="ECO:0007669"/>
    <property type="project" value="TreeGrafter"/>
</dbReference>
<evidence type="ECO:0000256" key="2">
    <source>
        <dbReference type="ARBA" id="ARBA00007018"/>
    </source>
</evidence>
<keyword evidence="9" id="KW-1185">Reference proteome</keyword>
<feature type="transmembrane region" description="Helical" evidence="7">
    <location>
        <begin position="203"/>
        <end position="224"/>
    </location>
</feature>
<keyword evidence="3 7" id="KW-0812">Transmembrane</keyword>
<dbReference type="EMBL" id="CAMKVN010001033">
    <property type="protein sequence ID" value="CAI2173209.1"/>
    <property type="molecule type" value="Genomic_DNA"/>
</dbReference>
<reference evidence="8" key="1">
    <citation type="submission" date="2022-08" db="EMBL/GenBank/DDBJ databases">
        <authorList>
            <person name="Kallberg Y."/>
            <person name="Tangrot J."/>
            <person name="Rosling A."/>
        </authorList>
    </citation>
    <scope>NUCLEOTIDE SEQUENCE</scope>
    <source>
        <strain evidence="8">Wild A</strain>
    </source>
</reference>
<evidence type="ECO:0000256" key="1">
    <source>
        <dbReference type="ARBA" id="ARBA00004141"/>
    </source>
</evidence>